<evidence type="ECO:0000256" key="9">
    <source>
        <dbReference type="SAM" id="SignalP"/>
    </source>
</evidence>
<dbReference type="SUPFAM" id="SSF52743">
    <property type="entry name" value="Subtilisin-like"/>
    <property type="match status" value="1"/>
</dbReference>
<evidence type="ECO:0000259" key="11">
    <source>
        <dbReference type="Pfam" id="PF05922"/>
    </source>
</evidence>
<dbReference type="AlphaFoldDB" id="A0A9P0YW16"/>
<evidence type="ECO:0000313" key="14">
    <source>
        <dbReference type="Proteomes" id="UP001152484"/>
    </source>
</evidence>
<evidence type="ECO:0000256" key="3">
    <source>
        <dbReference type="ARBA" id="ARBA00022729"/>
    </source>
</evidence>
<keyword evidence="14" id="KW-1185">Reference proteome</keyword>
<feature type="signal peptide" evidence="9">
    <location>
        <begin position="1"/>
        <end position="21"/>
    </location>
</feature>
<evidence type="ECO:0000256" key="4">
    <source>
        <dbReference type="ARBA" id="ARBA00022801"/>
    </source>
</evidence>
<dbReference type="InterPro" id="IPR015500">
    <property type="entry name" value="Peptidase_S8_subtilisin-rel"/>
</dbReference>
<sequence>MKRFCVLLFLSLFLFSRTGESLYKVPTPPSKQQTLTPATNDGVYIVYMGGAASKDFGTATRNHRAHLITKLVESTALVHTYTHGFSGFAARLTEEQAQSIAQKPGVVSVFPDPVFQLHTTRSWDFLDFFSGQHFDPTQKPSSPPPFAASTTSSSSSTPQDTIIGFLDTGIWPESHSFNDYGMGPVPARWKGVCQEGHDFNASISCNRKIIGARYYSNTRNVTNGSPRDHFGHGTHVASTAAGSLVEGASYYRLALGTARGGSPTSRIAMYQVCDESGGCYGSDILKAFDDAIKDGVDVLSLSLGRPGWVEPDFSKDPIAIGSFHAVEKGIIVVCSAGNSGPYPGSITNEAPWIFTVAASTLDRHFESEIILGGNSKAIKGQGIHFAKLKKKAVYPLVTGVSAKLKNASESDARQCIWNSLDLAKVQGKIVLCEYLPEEYGFSWARLVLKDSGAIGVIEIVSEEDMSVAPNYKDFAGSSISAEQAINIFTYITSTKKPVATILPTVTTIGYKPAPVVIYFSSKGPSLASANLLKPDITAPGVNILAAWPDRTLGGHSPPVPAVKLPGYNIISGTSMACPHTSGTVANVKAHNPTFTISAIKSAIMTTATQTNNMNAPITNSSGSAATPYEFGAGQINPASALDPGLVYETDIEDYVLFLCATGYNTSQIRLISLKVPKHFKCPKNMSPDLISNINYPSIAVSRVMEGQTKTVTRTATNVGDEDSVYIATIEALTGIEVGVSPSKLVFSKERKRVSYNVTFTAVESLKEDVFGAITWTNGKHSVRSPIVVSVIDYSENR</sequence>
<feature type="region of interest" description="Disordered" evidence="8">
    <location>
        <begin position="134"/>
        <end position="158"/>
    </location>
</feature>
<dbReference type="PROSITE" id="PS00137">
    <property type="entry name" value="SUBTILASE_HIS"/>
    <property type="match status" value="1"/>
</dbReference>
<dbReference type="InterPro" id="IPR022398">
    <property type="entry name" value="Peptidase_S8_His-AS"/>
</dbReference>
<reference evidence="13" key="1">
    <citation type="submission" date="2022-07" db="EMBL/GenBank/DDBJ databases">
        <authorList>
            <person name="Macas J."/>
            <person name="Novak P."/>
            <person name="Neumann P."/>
        </authorList>
    </citation>
    <scope>NUCLEOTIDE SEQUENCE</scope>
</reference>
<dbReference type="PROSITE" id="PS51892">
    <property type="entry name" value="SUBTILASE"/>
    <property type="match status" value="1"/>
</dbReference>
<proteinExistence type="inferred from homology"/>
<evidence type="ECO:0000256" key="6">
    <source>
        <dbReference type="PIRSR" id="PIRSR615500-1"/>
    </source>
</evidence>
<keyword evidence="2 7" id="KW-0645">Protease</keyword>
<feature type="domain" description="Peptidase S8/S53" evidence="10">
    <location>
        <begin position="160"/>
        <end position="633"/>
    </location>
</feature>
<dbReference type="InterPro" id="IPR000209">
    <property type="entry name" value="Peptidase_S8/S53_dom"/>
</dbReference>
<dbReference type="InterPro" id="IPR041469">
    <property type="entry name" value="Subtilisin-like_FN3"/>
</dbReference>
<dbReference type="Gene3D" id="3.50.30.30">
    <property type="match status" value="1"/>
</dbReference>
<dbReference type="PROSITE" id="PS00138">
    <property type="entry name" value="SUBTILASE_SER"/>
    <property type="match status" value="1"/>
</dbReference>
<feature type="domain" description="Inhibitor I9" evidence="11">
    <location>
        <begin position="43"/>
        <end position="118"/>
    </location>
</feature>
<feature type="active site" description="Charge relay system" evidence="6 7">
    <location>
        <position position="167"/>
    </location>
</feature>
<dbReference type="CDD" id="cd04852">
    <property type="entry name" value="Peptidases_S8_3"/>
    <property type="match status" value="1"/>
</dbReference>
<evidence type="ECO:0000256" key="2">
    <source>
        <dbReference type="ARBA" id="ARBA00022670"/>
    </source>
</evidence>
<evidence type="ECO:0000259" key="12">
    <source>
        <dbReference type="Pfam" id="PF17766"/>
    </source>
</evidence>
<dbReference type="EMBL" id="CAMAPE010000010">
    <property type="protein sequence ID" value="CAH9077651.1"/>
    <property type="molecule type" value="Genomic_DNA"/>
</dbReference>
<dbReference type="GO" id="GO:0004252">
    <property type="term" value="F:serine-type endopeptidase activity"/>
    <property type="evidence" value="ECO:0007669"/>
    <property type="project" value="UniProtKB-UniRule"/>
</dbReference>
<gene>
    <name evidence="13" type="ORF">CEURO_LOCUS6396</name>
</gene>
<dbReference type="InterPro" id="IPR036852">
    <property type="entry name" value="Peptidase_S8/S53_dom_sf"/>
</dbReference>
<keyword evidence="4 7" id="KW-0378">Hydrolase</keyword>
<evidence type="ECO:0000256" key="5">
    <source>
        <dbReference type="ARBA" id="ARBA00022825"/>
    </source>
</evidence>
<name>A0A9P0YW16_CUSEU</name>
<feature type="active site" description="Charge relay system" evidence="6 7">
    <location>
        <position position="574"/>
    </location>
</feature>
<dbReference type="FunFam" id="2.60.40.2310:FF:000001">
    <property type="entry name" value="Subtilisin-like protease SBT1.5"/>
    <property type="match status" value="1"/>
</dbReference>
<dbReference type="Pfam" id="PF17766">
    <property type="entry name" value="fn3_6"/>
    <property type="match status" value="1"/>
</dbReference>
<keyword evidence="3 9" id="KW-0732">Signal</keyword>
<protein>
    <submittedName>
        <fullName evidence="13">Uncharacterized protein</fullName>
    </submittedName>
</protein>
<feature type="active site" description="Charge relay system" evidence="6 7">
    <location>
        <position position="232"/>
    </location>
</feature>
<feature type="chain" id="PRO_5040175229" evidence="9">
    <location>
        <begin position="22"/>
        <end position="797"/>
    </location>
</feature>
<accession>A0A9P0YW16</accession>
<evidence type="ECO:0000259" key="10">
    <source>
        <dbReference type="Pfam" id="PF00082"/>
    </source>
</evidence>
<dbReference type="Proteomes" id="UP001152484">
    <property type="component" value="Unassembled WGS sequence"/>
</dbReference>
<feature type="compositionally biased region" description="Low complexity" evidence="8">
    <location>
        <begin position="147"/>
        <end position="158"/>
    </location>
</feature>
<evidence type="ECO:0000256" key="7">
    <source>
        <dbReference type="PROSITE-ProRule" id="PRU01240"/>
    </source>
</evidence>
<dbReference type="PANTHER" id="PTHR10795">
    <property type="entry name" value="PROPROTEIN CONVERTASE SUBTILISIN/KEXIN"/>
    <property type="match status" value="1"/>
</dbReference>
<dbReference type="InterPro" id="IPR023828">
    <property type="entry name" value="Peptidase_S8_Ser-AS"/>
</dbReference>
<dbReference type="OrthoDB" id="10256524at2759"/>
<keyword evidence="5 7" id="KW-0720">Serine protease</keyword>
<evidence type="ECO:0000256" key="1">
    <source>
        <dbReference type="ARBA" id="ARBA00011073"/>
    </source>
</evidence>
<dbReference type="Gene3D" id="3.40.50.200">
    <property type="entry name" value="Peptidase S8/S53 domain"/>
    <property type="match status" value="1"/>
</dbReference>
<dbReference type="CDD" id="cd02120">
    <property type="entry name" value="PA_subtilisin_like"/>
    <property type="match status" value="1"/>
</dbReference>
<dbReference type="InterPro" id="IPR034197">
    <property type="entry name" value="Peptidases_S8_3"/>
</dbReference>
<dbReference type="InterPro" id="IPR037045">
    <property type="entry name" value="S8pro/Inhibitor_I9_sf"/>
</dbReference>
<dbReference type="FunFam" id="3.40.50.200:FF:000006">
    <property type="entry name" value="Subtilisin-like protease SBT1.5"/>
    <property type="match status" value="1"/>
</dbReference>
<dbReference type="InterPro" id="IPR045051">
    <property type="entry name" value="SBT"/>
</dbReference>
<dbReference type="InterPro" id="IPR010259">
    <property type="entry name" value="S8pro/Inhibitor_I9"/>
</dbReference>
<dbReference type="Pfam" id="PF05922">
    <property type="entry name" value="Inhibitor_I9"/>
    <property type="match status" value="1"/>
</dbReference>
<dbReference type="PRINTS" id="PR00723">
    <property type="entry name" value="SUBTILISIN"/>
</dbReference>
<evidence type="ECO:0000313" key="13">
    <source>
        <dbReference type="EMBL" id="CAH9077651.1"/>
    </source>
</evidence>
<feature type="domain" description="Subtilisin-like protease fibronectin type-III" evidence="12">
    <location>
        <begin position="692"/>
        <end position="788"/>
    </location>
</feature>
<comment type="similarity">
    <text evidence="1 7">Belongs to the peptidase S8 family.</text>
</comment>
<dbReference type="GO" id="GO:0006508">
    <property type="term" value="P:proteolysis"/>
    <property type="evidence" value="ECO:0007669"/>
    <property type="project" value="UniProtKB-KW"/>
</dbReference>
<comment type="caution">
    <text evidence="13">The sequence shown here is derived from an EMBL/GenBank/DDBJ whole genome shotgun (WGS) entry which is preliminary data.</text>
</comment>
<dbReference type="Gene3D" id="3.30.70.80">
    <property type="entry name" value="Peptidase S8 propeptide/proteinase inhibitor I9"/>
    <property type="match status" value="1"/>
</dbReference>
<evidence type="ECO:0000256" key="8">
    <source>
        <dbReference type="SAM" id="MobiDB-lite"/>
    </source>
</evidence>
<dbReference type="Pfam" id="PF00082">
    <property type="entry name" value="Peptidase_S8"/>
    <property type="match status" value="1"/>
</dbReference>
<organism evidence="13 14">
    <name type="scientific">Cuscuta europaea</name>
    <name type="common">European dodder</name>
    <dbReference type="NCBI Taxonomy" id="41803"/>
    <lineage>
        <taxon>Eukaryota</taxon>
        <taxon>Viridiplantae</taxon>
        <taxon>Streptophyta</taxon>
        <taxon>Embryophyta</taxon>
        <taxon>Tracheophyta</taxon>
        <taxon>Spermatophyta</taxon>
        <taxon>Magnoliopsida</taxon>
        <taxon>eudicotyledons</taxon>
        <taxon>Gunneridae</taxon>
        <taxon>Pentapetalae</taxon>
        <taxon>asterids</taxon>
        <taxon>lamiids</taxon>
        <taxon>Solanales</taxon>
        <taxon>Convolvulaceae</taxon>
        <taxon>Cuscuteae</taxon>
        <taxon>Cuscuta</taxon>
        <taxon>Cuscuta subgen. Cuscuta</taxon>
    </lineage>
</organism>
<dbReference type="Gene3D" id="2.60.40.2310">
    <property type="match status" value="1"/>
</dbReference>